<dbReference type="PANTHER" id="PTHR13413:SF0">
    <property type="entry name" value="YLP MOTIF-CONTAINING PROTEIN 1"/>
    <property type="match status" value="1"/>
</dbReference>
<keyword evidence="3" id="KW-1185">Reference proteome</keyword>
<evidence type="ECO:0000313" key="3">
    <source>
        <dbReference type="Proteomes" id="UP001567538"/>
    </source>
</evidence>
<dbReference type="EMBL" id="JBEAFC010000009">
    <property type="protein sequence ID" value="KAL1541598.1"/>
    <property type="molecule type" value="Genomic_DNA"/>
</dbReference>
<dbReference type="AlphaFoldDB" id="A0ABD1GEZ2"/>
<dbReference type="InterPro" id="IPR027417">
    <property type="entry name" value="P-loop_NTPase"/>
</dbReference>
<comment type="caution">
    <text evidence="2">The sequence shown here is derived from an EMBL/GenBank/DDBJ whole genome shotgun (WGS) entry which is preliminary data.</text>
</comment>
<evidence type="ECO:0000313" key="2">
    <source>
        <dbReference type="EMBL" id="KAL1541598.1"/>
    </source>
</evidence>
<reference evidence="2 3" key="1">
    <citation type="submission" date="2024-06" db="EMBL/GenBank/DDBJ databases">
        <title>A chromosome level genome sequence of Diviner's sage (Salvia divinorum).</title>
        <authorList>
            <person name="Ford S.A."/>
            <person name="Ro D.-K."/>
            <person name="Ness R.W."/>
            <person name="Phillips M.A."/>
        </authorList>
    </citation>
    <scope>NUCLEOTIDE SEQUENCE [LARGE SCALE GENOMIC DNA]</scope>
    <source>
        <strain evidence="2">SAF-2024a</strain>
        <tissue evidence="2">Leaf</tissue>
    </source>
</reference>
<feature type="region of interest" description="Disordered" evidence="1">
    <location>
        <begin position="103"/>
        <end position="167"/>
    </location>
</feature>
<evidence type="ECO:0000256" key="1">
    <source>
        <dbReference type="SAM" id="MobiDB-lite"/>
    </source>
</evidence>
<sequence>MEEAYRSSMLKAFRKTLDEGAFPFVIVDDRNLQVADFAQFWATAKRSGYEVYLLEATYKDPAPLLDGDNLKENKIEEVDMDTEDGNHIGDTSGLEVINTEKNSRLSQSVVTTDGPSSDEQKEDGREEHPAEVVKDPGKSKWSNNLDGGDVGKAETTRGNSSDLSSLNKSYSKKDWQNWILDHRWKDNKFISCHWSWLWIQFEVESLTRRRETQPKIHWRTRQAECLPRPVVR</sequence>
<gene>
    <name evidence="2" type="ORF">AAHA92_25799</name>
</gene>
<name>A0ABD1GEZ2_SALDI</name>
<dbReference type="PANTHER" id="PTHR13413">
    <property type="entry name" value="YLP MOTIF CONTAINING PROTEIN NUCLEAR PROTEIN ZAP"/>
    <property type="match status" value="1"/>
</dbReference>
<proteinExistence type="predicted"/>
<dbReference type="InterPro" id="IPR026314">
    <property type="entry name" value="YLP_motif_con_p1"/>
</dbReference>
<organism evidence="2 3">
    <name type="scientific">Salvia divinorum</name>
    <name type="common">Maria pastora</name>
    <name type="synonym">Diviner's sage</name>
    <dbReference type="NCBI Taxonomy" id="28513"/>
    <lineage>
        <taxon>Eukaryota</taxon>
        <taxon>Viridiplantae</taxon>
        <taxon>Streptophyta</taxon>
        <taxon>Embryophyta</taxon>
        <taxon>Tracheophyta</taxon>
        <taxon>Spermatophyta</taxon>
        <taxon>Magnoliopsida</taxon>
        <taxon>eudicotyledons</taxon>
        <taxon>Gunneridae</taxon>
        <taxon>Pentapetalae</taxon>
        <taxon>asterids</taxon>
        <taxon>lamiids</taxon>
        <taxon>Lamiales</taxon>
        <taxon>Lamiaceae</taxon>
        <taxon>Nepetoideae</taxon>
        <taxon>Mentheae</taxon>
        <taxon>Salviinae</taxon>
        <taxon>Salvia</taxon>
        <taxon>Salvia subgen. Calosphace</taxon>
    </lineage>
</organism>
<protein>
    <submittedName>
        <fullName evidence="2">Uncharacterized protein</fullName>
    </submittedName>
</protein>
<accession>A0ABD1GEZ2</accession>
<feature type="compositionally biased region" description="Polar residues" evidence="1">
    <location>
        <begin position="104"/>
        <end position="117"/>
    </location>
</feature>
<dbReference type="Gene3D" id="3.40.50.300">
    <property type="entry name" value="P-loop containing nucleotide triphosphate hydrolases"/>
    <property type="match status" value="1"/>
</dbReference>
<dbReference type="Proteomes" id="UP001567538">
    <property type="component" value="Unassembled WGS sequence"/>
</dbReference>
<feature type="compositionally biased region" description="Basic and acidic residues" evidence="1">
    <location>
        <begin position="118"/>
        <end position="138"/>
    </location>
</feature>